<organism evidence="3 4">
    <name type="scientific">Spirosoma flavum</name>
    <dbReference type="NCBI Taxonomy" id="2048557"/>
    <lineage>
        <taxon>Bacteria</taxon>
        <taxon>Pseudomonadati</taxon>
        <taxon>Bacteroidota</taxon>
        <taxon>Cytophagia</taxon>
        <taxon>Cytophagales</taxon>
        <taxon>Cytophagaceae</taxon>
        <taxon>Spirosoma</taxon>
    </lineage>
</organism>
<reference evidence="4" key="1">
    <citation type="journal article" date="2019" name="Int. J. Syst. Evol. Microbiol.">
        <title>The Global Catalogue of Microorganisms (GCM) 10K type strain sequencing project: providing services to taxonomists for standard genome sequencing and annotation.</title>
        <authorList>
            <consortium name="The Broad Institute Genomics Platform"/>
            <consortium name="The Broad Institute Genome Sequencing Center for Infectious Disease"/>
            <person name="Wu L."/>
            <person name="Ma J."/>
        </authorList>
    </citation>
    <scope>NUCLEOTIDE SEQUENCE [LARGE SCALE GENOMIC DNA]</scope>
    <source>
        <strain evidence="4">KCTC 52490</strain>
    </source>
</reference>
<keyword evidence="4" id="KW-1185">Reference proteome</keyword>
<dbReference type="RefSeq" id="WP_381506431.1">
    <property type="nucleotide sequence ID" value="NZ_JBHUOM010000023.1"/>
</dbReference>
<sequence>MYKYKQVVVGVAAICLLSGLVTESSAQRPNTHFVPYSSITFGGGTSTYFGDLAGYGKPIRALFTLPRWNVGLGYTRQFTPHFAARATFTWARITGDDYKFNKNDINNGLVQYARNLHFRNDLKEFAITGIYNFVADGRNSDVRAKFTPYIFGGLALLAHSPEARTPVADGTGSDVYAGQQWVKLQPLHTEGQGQPGRDKPYSLVTLAIPVGFGVRYMINESFNVGAEIGFRYTFTDYLDDVGSGTYPDPATLQGVASVMSDRRQKEQFAARYLKNPPDRYTVLVNLFQTGTPDEKAAVTDALNTPNRGGRGLLNDGYLLTNFSIHYIIPSKIKCPPIK</sequence>
<accession>A0ABW6AP24</accession>
<feature type="domain" description="DUF6089" evidence="2">
    <location>
        <begin position="67"/>
        <end position="158"/>
    </location>
</feature>
<comment type="caution">
    <text evidence="3">The sequence shown here is derived from an EMBL/GenBank/DDBJ whole genome shotgun (WGS) entry which is preliminary data.</text>
</comment>
<dbReference type="InterPro" id="IPR045743">
    <property type="entry name" value="DUF6089"/>
</dbReference>
<dbReference type="SUPFAM" id="SSF56925">
    <property type="entry name" value="OMPA-like"/>
    <property type="match status" value="1"/>
</dbReference>
<feature type="domain" description="DUF6089" evidence="2">
    <location>
        <begin position="201"/>
        <end position="240"/>
    </location>
</feature>
<protein>
    <submittedName>
        <fullName evidence="3">DUF6089 family protein</fullName>
    </submittedName>
</protein>
<name>A0ABW6AP24_9BACT</name>
<evidence type="ECO:0000259" key="2">
    <source>
        <dbReference type="Pfam" id="PF19573"/>
    </source>
</evidence>
<evidence type="ECO:0000256" key="1">
    <source>
        <dbReference type="SAM" id="SignalP"/>
    </source>
</evidence>
<dbReference type="Gene3D" id="2.40.160.20">
    <property type="match status" value="1"/>
</dbReference>
<feature type="chain" id="PRO_5045144257" evidence="1">
    <location>
        <begin position="27"/>
        <end position="338"/>
    </location>
</feature>
<evidence type="ECO:0000313" key="3">
    <source>
        <dbReference type="EMBL" id="MFD2937036.1"/>
    </source>
</evidence>
<dbReference type="Pfam" id="PF19573">
    <property type="entry name" value="DUF6089"/>
    <property type="match status" value="2"/>
</dbReference>
<keyword evidence="1" id="KW-0732">Signal</keyword>
<dbReference type="InterPro" id="IPR011250">
    <property type="entry name" value="OMP/PagP_B-barrel"/>
</dbReference>
<dbReference type="EMBL" id="JBHUOM010000023">
    <property type="protein sequence ID" value="MFD2937036.1"/>
    <property type="molecule type" value="Genomic_DNA"/>
</dbReference>
<gene>
    <name evidence="3" type="ORF">ACFS25_24860</name>
</gene>
<dbReference type="Proteomes" id="UP001597512">
    <property type="component" value="Unassembled WGS sequence"/>
</dbReference>
<feature type="signal peptide" evidence="1">
    <location>
        <begin position="1"/>
        <end position="26"/>
    </location>
</feature>
<evidence type="ECO:0000313" key="4">
    <source>
        <dbReference type="Proteomes" id="UP001597512"/>
    </source>
</evidence>
<proteinExistence type="predicted"/>